<evidence type="ECO:0000313" key="3">
    <source>
        <dbReference type="Proteomes" id="UP001485043"/>
    </source>
</evidence>
<dbReference type="Gene3D" id="3.40.50.300">
    <property type="entry name" value="P-loop containing nucleotide triphosphate hydrolases"/>
    <property type="match status" value="1"/>
</dbReference>
<gene>
    <name evidence="2" type="ORF">WJX84_010135</name>
</gene>
<reference evidence="2 3" key="1">
    <citation type="journal article" date="2024" name="Nat. Commun.">
        <title>Phylogenomics reveals the evolutionary origins of lichenization in chlorophyte algae.</title>
        <authorList>
            <person name="Puginier C."/>
            <person name="Libourel C."/>
            <person name="Otte J."/>
            <person name="Skaloud P."/>
            <person name="Haon M."/>
            <person name="Grisel S."/>
            <person name="Petersen M."/>
            <person name="Berrin J.G."/>
            <person name="Delaux P.M."/>
            <person name="Dal Grande F."/>
            <person name="Keller J."/>
        </authorList>
    </citation>
    <scope>NUCLEOTIDE SEQUENCE [LARGE SCALE GENOMIC DNA]</scope>
    <source>
        <strain evidence="2 3">SAG 2523</strain>
    </source>
</reference>
<feature type="compositionally biased region" description="Polar residues" evidence="1">
    <location>
        <begin position="18"/>
        <end position="27"/>
    </location>
</feature>
<dbReference type="InterPro" id="IPR027417">
    <property type="entry name" value="P-loop_NTPase"/>
</dbReference>
<evidence type="ECO:0008006" key="4">
    <source>
        <dbReference type="Google" id="ProtNLM"/>
    </source>
</evidence>
<dbReference type="GO" id="GO:0003688">
    <property type="term" value="F:DNA replication origin binding"/>
    <property type="evidence" value="ECO:0007669"/>
    <property type="project" value="TreeGrafter"/>
</dbReference>
<dbReference type="Gene3D" id="1.10.8.60">
    <property type="match status" value="1"/>
</dbReference>
<feature type="region of interest" description="Disordered" evidence="1">
    <location>
        <begin position="1"/>
        <end position="58"/>
    </location>
</feature>
<dbReference type="GO" id="GO:0033314">
    <property type="term" value="P:mitotic DNA replication checkpoint signaling"/>
    <property type="evidence" value="ECO:0007669"/>
    <property type="project" value="TreeGrafter"/>
</dbReference>
<organism evidence="2 3">
    <name type="scientific">Apatococcus fuscideae</name>
    <dbReference type="NCBI Taxonomy" id="2026836"/>
    <lineage>
        <taxon>Eukaryota</taxon>
        <taxon>Viridiplantae</taxon>
        <taxon>Chlorophyta</taxon>
        <taxon>core chlorophytes</taxon>
        <taxon>Trebouxiophyceae</taxon>
        <taxon>Chlorellales</taxon>
        <taxon>Chlorellaceae</taxon>
        <taxon>Apatococcus</taxon>
    </lineage>
</organism>
<dbReference type="PANTHER" id="PTHR10763">
    <property type="entry name" value="CELL DIVISION CONTROL PROTEIN 6-RELATED"/>
    <property type="match status" value="1"/>
</dbReference>
<dbReference type="InterPro" id="IPR050311">
    <property type="entry name" value="ORC1/CDC6"/>
</dbReference>
<dbReference type="AlphaFoldDB" id="A0AAW1TCT3"/>
<dbReference type="EMBL" id="JALJOV010000134">
    <property type="protein sequence ID" value="KAK9866790.1"/>
    <property type="molecule type" value="Genomic_DNA"/>
</dbReference>
<comment type="caution">
    <text evidence="2">The sequence shown here is derived from an EMBL/GenBank/DDBJ whole genome shotgun (WGS) entry which is preliminary data.</text>
</comment>
<proteinExistence type="predicted"/>
<dbReference type="GO" id="GO:0006270">
    <property type="term" value="P:DNA replication initiation"/>
    <property type="evidence" value="ECO:0007669"/>
    <property type="project" value="TreeGrafter"/>
</dbReference>
<dbReference type="GO" id="GO:0005634">
    <property type="term" value="C:nucleus"/>
    <property type="evidence" value="ECO:0007669"/>
    <property type="project" value="TreeGrafter"/>
</dbReference>
<evidence type="ECO:0000256" key="1">
    <source>
        <dbReference type="SAM" id="MobiDB-lite"/>
    </source>
</evidence>
<evidence type="ECO:0000313" key="2">
    <source>
        <dbReference type="EMBL" id="KAK9866790.1"/>
    </source>
</evidence>
<accession>A0AAW1TCT3</accession>
<dbReference type="PANTHER" id="PTHR10763:SF26">
    <property type="entry name" value="CELL DIVISION CONTROL PROTEIN 6 HOMOLOG"/>
    <property type="match status" value="1"/>
</dbReference>
<name>A0AAW1TCT3_9CHLO</name>
<keyword evidence="3" id="KW-1185">Reference proteome</keyword>
<sequence>MHSENASSPLKHVARGLQSKQRLSCPTSPAMRPMLQDVTNSPSPGRCGSAAKQGSASLTEELPRAKAASILPLARQLIPEAGSSAYITGLPGTGKSQLVRKLPASGKAGKGSRTQGSAATGMVIVVLEEMDALVTADQSILYELFQLPQGKGSKLVLLGISNSIDLTERVLPELRARGADPLLLPFASYSRANIATLLRHRLSALPGPVFSPSSLEFCSRKVASGSGDMRRALESCARALAALCKDAAAAQAELSAALDPSGENEGEHGAAAQAAGLLRATRHRVSIADMAAGLSAVTGGMDSLAMAVTAIKGLPPQQQLVLVAATQKRARPMGMGLTPAAKRPRAGFHSPPGSCGSGFMSPPTARKPGILSQRQRVLPLGSLQDSYAVCCREACKDFWEGGMSLM</sequence>
<dbReference type="SUPFAM" id="SSF52540">
    <property type="entry name" value="P-loop containing nucleoside triphosphate hydrolases"/>
    <property type="match status" value="1"/>
</dbReference>
<protein>
    <recommendedName>
        <fullName evidence="4">Cell division control protein</fullName>
    </recommendedName>
</protein>
<dbReference type="Proteomes" id="UP001485043">
    <property type="component" value="Unassembled WGS sequence"/>
</dbReference>